<gene>
    <name evidence="2" type="ORF">EVAR_8624_1</name>
</gene>
<name>A0A4C1TUC4_EUMVA</name>
<feature type="region of interest" description="Disordered" evidence="1">
    <location>
        <begin position="57"/>
        <end position="105"/>
    </location>
</feature>
<dbReference type="OrthoDB" id="6617942at2759"/>
<dbReference type="AlphaFoldDB" id="A0A4C1TUC4"/>
<keyword evidence="3" id="KW-1185">Reference proteome</keyword>
<evidence type="ECO:0000313" key="2">
    <source>
        <dbReference type="EMBL" id="GBP17625.1"/>
    </source>
</evidence>
<comment type="caution">
    <text evidence="2">The sequence shown here is derived from an EMBL/GenBank/DDBJ whole genome shotgun (WGS) entry which is preliminary data.</text>
</comment>
<feature type="compositionally biased region" description="Basic and acidic residues" evidence="1">
    <location>
        <begin position="88"/>
        <end position="98"/>
    </location>
</feature>
<proteinExistence type="predicted"/>
<protein>
    <submittedName>
        <fullName evidence="2">Uncharacterized protein</fullName>
    </submittedName>
</protein>
<accession>A0A4C1TUC4</accession>
<organism evidence="2 3">
    <name type="scientific">Eumeta variegata</name>
    <name type="common">Bagworm moth</name>
    <name type="synonym">Eumeta japonica</name>
    <dbReference type="NCBI Taxonomy" id="151549"/>
    <lineage>
        <taxon>Eukaryota</taxon>
        <taxon>Metazoa</taxon>
        <taxon>Ecdysozoa</taxon>
        <taxon>Arthropoda</taxon>
        <taxon>Hexapoda</taxon>
        <taxon>Insecta</taxon>
        <taxon>Pterygota</taxon>
        <taxon>Neoptera</taxon>
        <taxon>Endopterygota</taxon>
        <taxon>Lepidoptera</taxon>
        <taxon>Glossata</taxon>
        <taxon>Ditrysia</taxon>
        <taxon>Tineoidea</taxon>
        <taxon>Psychidae</taxon>
        <taxon>Oiketicinae</taxon>
        <taxon>Eumeta</taxon>
    </lineage>
</organism>
<dbReference type="EMBL" id="BGZK01000089">
    <property type="protein sequence ID" value="GBP17625.1"/>
    <property type="molecule type" value="Genomic_DNA"/>
</dbReference>
<reference evidence="2 3" key="1">
    <citation type="journal article" date="2019" name="Commun. Biol.">
        <title>The bagworm genome reveals a unique fibroin gene that provides high tensile strength.</title>
        <authorList>
            <person name="Kono N."/>
            <person name="Nakamura H."/>
            <person name="Ohtoshi R."/>
            <person name="Tomita M."/>
            <person name="Numata K."/>
            <person name="Arakawa K."/>
        </authorList>
    </citation>
    <scope>NUCLEOTIDE SEQUENCE [LARGE SCALE GENOMIC DNA]</scope>
</reference>
<dbReference type="Proteomes" id="UP000299102">
    <property type="component" value="Unassembled WGS sequence"/>
</dbReference>
<evidence type="ECO:0000256" key="1">
    <source>
        <dbReference type="SAM" id="MobiDB-lite"/>
    </source>
</evidence>
<sequence>MRLTALNETHYGGMNTYSSCWRFAKYFPAQDVRSSAPRGHTFTDGWRRRRRLNSVTSISAADGKLPRPHNGPSSSSLPTLELDTSTRIPEKKGLDRQTDGQQSDPIRVPFFPFELRNPYWYIEIHSVSGLGNENCRVGVDRGARVCKRPLISYVRNYAECAPPSTARAALSPLTRSVAASSLWSSPTMAPLPNVRRLYRHCRYLFDYMDGKTFGSSTYNDPIGKLLDKCETRAVVEFESIPDDLANKSPGKCHMPVGWSINRS</sequence>
<feature type="compositionally biased region" description="Polar residues" evidence="1">
    <location>
        <begin position="71"/>
        <end position="87"/>
    </location>
</feature>
<evidence type="ECO:0000313" key="3">
    <source>
        <dbReference type="Proteomes" id="UP000299102"/>
    </source>
</evidence>